<evidence type="ECO:0000313" key="1">
    <source>
        <dbReference type="EMBL" id="QSZ32137.1"/>
    </source>
</evidence>
<reference evidence="1" key="1">
    <citation type="submission" date="2020-10" db="EMBL/GenBank/DDBJ databases">
        <title>Genome Sequence of Monilinia vaccinii-corymbosi Sheds Light on Mummy Berry Disease Infection of Blueberry and Mating Type.</title>
        <authorList>
            <person name="Yow A.G."/>
            <person name="Zhang Y."/>
            <person name="Bansal K."/>
            <person name="Eacker S.M."/>
            <person name="Sullivan S."/>
            <person name="Liachko I."/>
            <person name="Cubeta M.A."/>
            <person name="Rollins J.A."/>
            <person name="Ashrafi H."/>
        </authorList>
    </citation>
    <scope>NUCLEOTIDE SEQUENCE</scope>
    <source>
        <strain evidence="1">RL-1</strain>
    </source>
</reference>
<organism evidence="1 2">
    <name type="scientific">Monilinia vaccinii-corymbosi</name>
    <dbReference type="NCBI Taxonomy" id="61207"/>
    <lineage>
        <taxon>Eukaryota</taxon>
        <taxon>Fungi</taxon>
        <taxon>Dikarya</taxon>
        <taxon>Ascomycota</taxon>
        <taxon>Pezizomycotina</taxon>
        <taxon>Leotiomycetes</taxon>
        <taxon>Helotiales</taxon>
        <taxon>Sclerotiniaceae</taxon>
        <taxon>Monilinia</taxon>
    </lineage>
</organism>
<dbReference type="EMBL" id="CP063407">
    <property type="protein sequence ID" value="QSZ32137.1"/>
    <property type="molecule type" value="Genomic_DNA"/>
</dbReference>
<dbReference type="Gene3D" id="3.30.70.100">
    <property type="match status" value="1"/>
</dbReference>
<gene>
    <name evidence="1" type="ORF">DSL72_001706</name>
</gene>
<dbReference type="AlphaFoldDB" id="A0A8A3PAP2"/>
<name>A0A8A3PAP2_9HELO</name>
<dbReference type="PANTHER" id="PTHR40257:SF1">
    <property type="entry name" value="DUF1330 DOMAIN-CONTAINING PROTEIN"/>
    <property type="match status" value="1"/>
</dbReference>
<sequence>MAKRRHTSPTGSVNQSRTATSVQALDIELALAPQLLGMNELNHSANKKEDGQFPYASTPRVRPGFKREYLKCDAAFAKTVGMRGGIAKTVGTVIHEGESKERGEWDEVALAYYPSIEHFSDG</sequence>
<keyword evidence="2" id="KW-1185">Reference proteome</keyword>
<proteinExistence type="predicted"/>
<dbReference type="Proteomes" id="UP000672032">
    <property type="component" value="Chromosome 3"/>
</dbReference>
<accession>A0A8A3PAP2</accession>
<evidence type="ECO:0000313" key="2">
    <source>
        <dbReference type="Proteomes" id="UP000672032"/>
    </source>
</evidence>
<dbReference type="PANTHER" id="PTHR40257">
    <property type="match status" value="1"/>
</dbReference>
<protein>
    <submittedName>
        <fullName evidence="1">Uncharacterized protein</fullName>
    </submittedName>
</protein>
<dbReference type="OrthoDB" id="265717at2759"/>